<dbReference type="OrthoDB" id="9802683at2"/>
<dbReference type="GO" id="GO:0004930">
    <property type="term" value="F:G protein-coupled receptor activity"/>
    <property type="evidence" value="ECO:0007669"/>
    <property type="project" value="InterPro"/>
</dbReference>
<dbReference type="EMBL" id="CP014209">
    <property type="protein sequence ID" value="ANC32701.1"/>
    <property type="molecule type" value="Genomic_DNA"/>
</dbReference>
<dbReference type="GO" id="GO:0016020">
    <property type="term" value="C:membrane"/>
    <property type="evidence" value="ECO:0007669"/>
    <property type="project" value="InterPro"/>
</dbReference>
<evidence type="ECO:0000259" key="4">
    <source>
        <dbReference type="SMART" id="SM00560"/>
    </source>
</evidence>
<proteinExistence type="predicted"/>
<dbReference type="PATRIC" id="fig|1300344.3.peg.3209"/>
<evidence type="ECO:0000313" key="6">
    <source>
        <dbReference type="Proteomes" id="UP000076794"/>
    </source>
</evidence>
<protein>
    <recommendedName>
        <fullName evidence="4">LamG-like jellyroll fold domain-containing protein</fullName>
    </recommendedName>
</protein>
<dbReference type="GO" id="GO:0005737">
    <property type="term" value="C:cytoplasm"/>
    <property type="evidence" value="ECO:0007669"/>
    <property type="project" value="TreeGrafter"/>
</dbReference>
<dbReference type="RefSeq" id="WP_068204034.1">
    <property type="nucleotide sequence ID" value="NZ_CP014209.1"/>
</dbReference>
<dbReference type="Gene3D" id="2.60.120.200">
    <property type="match status" value="3"/>
</dbReference>
<dbReference type="Pfam" id="PF17963">
    <property type="entry name" value="Big_9"/>
    <property type="match status" value="2"/>
</dbReference>
<keyword evidence="1" id="KW-0732">Signal</keyword>
<dbReference type="SUPFAM" id="SSF49899">
    <property type="entry name" value="Concanavalin A-like lectins/glucanases"/>
    <property type="match status" value="3"/>
</dbReference>
<dbReference type="GO" id="GO:0001965">
    <property type="term" value="F:G-protein alpha-subunit binding"/>
    <property type="evidence" value="ECO:0007669"/>
    <property type="project" value="TreeGrafter"/>
</dbReference>
<name>A0A168FXZ2_9MICO</name>
<dbReference type="Proteomes" id="UP000076794">
    <property type="component" value="Chromosome"/>
</dbReference>
<evidence type="ECO:0000256" key="3">
    <source>
        <dbReference type="SAM" id="MobiDB-lite"/>
    </source>
</evidence>
<dbReference type="Pfam" id="PF13385">
    <property type="entry name" value="Laminin_G_3"/>
    <property type="match status" value="3"/>
</dbReference>
<evidence type="ECO:0000313" key="5">
    <source>
        <dbReference type="EMBL" id="ANC32701.1"/>
    </source>
</evidence>
<dbReference type="GO" id="GO:0010855">
    <property type="term" value="F:adenylate cyclase inhibitor activity"/>
    <property type="evidence" value="ECO:0007669"/>
    <property type="project" value="TreeGrafter"/>
</dbReference>
<dbReference type="InterPro" id="IPR013320">
    <property type="entry name" value="ConA-like_dom_sf"/>
</dbReference>
<feature type="domain" description="LamG-like jellyroll fold" evidence="4">
    <location>
        <begin position="707"/>
        <end position="841"/>
    </location>
</feature>
<dbReference type="KEGG" id="ido:I598_3190"/>
<gene>
    <name evidence="5" type="ORF">I598_3190</name>
</gene>
<keyword evidence="6" id="KW-1185">Reference proteome</keyword>
<dbReference type="PANTHER" id="PTHR46682">
    <property type="entry name" value="ADHESION G-PROTEIN COUPLED RECEPTOR V1"/>
    <property type="match status" value="1"/>
</dbReference>
<organism evidence="5 6">
    <name type="scientific">Isoptericola dokdonensis DS-3</name>
    <dbReference type="NCBI Taxonomy" id="1300344"/>
    <lineage>
        <taxon>Bacteria</taxon>
        <taxon>Bacillati</taxon>
        <taxon>Actinomycetota</taxon>
        <taxon>Actinomycetes</taxon>
        <taxon>Micrococcales</taxon>
        <taxon>Promicromonosporaceae</taxon>
        <taxon>Isoptericola</taxon>
    </lineage>
</organism>
<dbReference type="SMART" id="SM00560">
    <property type="entry name" value="LamGL"/>
    <property type="match status" value="3"/>
</dbReference>
<dbReference type="InterPro" id="IPR026919">
    <property type="entry name" value="ADGRV1"/>
</dbReference>
<evidence type="ECO:0000256" key="2">
    <source>
        <dbReference type="ARBA" id="ARBA00023157"/>
    </source>
</evidence>
<dbReference type="InterPro" id="IPR006558">
    <property type="entry name" value="LamG-like"/>
</dbReference>
<evidence type="ECO:0000256" key="1">
    <source>
        <dbReference type="ARBA" id="ARBA00022729"/>
    </source>
</evidence>
<feature type="domain" description="LamG-like jellyroll fold" evidence="4">
    <location>
        <begin position="1009"/>
        <end position="1142"/>
    </location>
</feature>
<dbReference type="GO" id="GO:0071277">
    <property type="term" value="P:cellular response to calcium ion"/>
    <property type="evidence" value="ECO:0007669"/>
    <property type="project" value="TreeGrafter"/>
</dbReference>
<dbReference type="PANTHER" id="PTHR46682:SF1">
    <property type="entry name" value="ADHESION G-PROTEIN COUPLED RECEPTOR V1"/>
    <property type="match status" value="1"/>
</dbReference>
<feature type="domain" description="LamG-like jellyroll fold" evidence="4">
    <location>
        <begin position="1286"/>
        <end position="1420"/>
    </location>
</feature>
<keyword evidence="2" id="KW-1015">Disulfide bond</keyword>
<feature type="compositionally biased region" description="Pro residues" evidence="3">
    <location>
        <begin position="1153"/>
        <end position="1221"/>
    </location>
</feature>
<sequence>MTGESNLLRRRRRAAAGVVALLVALGVAGTGSVAVSGPAVPPVQVAKAPDGPVVGDAPVDARTVGGGTGQDLVVNFPRGEGGPEGSSHVARTLWWSWTAPATAPVRFTTHGSELDTVLRVREGSAEGRLVASNDDEGDVATSAVTVEAIAGQEYSVEVSAAADEAPEESLVQLTWEPAPQAVAEAPPAVEQQLTVSSIPVAGNTGEKPQSKTWSHAGTWWTVLASTATTPRGTWVWRQDPTTGSWSNVLQVSDRTDVRADVHPDGDDLHVLLHGPVSSLVSLRYDPATAGYGTWPGRAAATVVSLPQSETATLDVDSTGRMWVVWDTDSAIQARYADAPYATFSEPVTIANGIQPDDIGAVRALPGGRIGVLWSNQSTRRFGFRTHVDGASPTTWTADEVPAGSSALNVGGGMADDHLNLAVASDGTLYAAVKTSYDSSSQTVVGLLVRHPDGTWDPMRRVDTRGTRPVVQIDEATGRLRVVYTASTELDDILEKETSLAAPTFTGQATTVMDGRWNNPSGSRTQAAGATQVAAASSSAARVARLTWVDPSAPQARDASFSTQVGEPVVATLPGSSPDGGPLKFEIVQAPATGQVTALDPATGAFTYTPGPDQGIDSFTYRVGAGGEWSQPGVVTVRVGDGDGLVGAWDFDEGTGLVATDASGWHGDGLLRGGTQRVDGADGSGAVSFDGSTGYVEVPDSPVLDTTEQLTVAARVRVDTHRSQYVVKKAIRSTVDGWALGLSSTGRPYVRLAKATQDDRYQAEAAASVPADGATWVHLAGTYDGSTVRLYVDGVLAASVAGPTSVPVNDLPLTIGADANGDRSLDGAVDAVRVFDRGLDAAEIAALAAGGPVDTGPLALPGAWSTTVGQPVSGVLESRATGDPVTAFEVVDQPTGGTLSLTPATGAFTYVPGTVAGSDSFTFRVSDGTTWSAPATVVVSVGNADGVVGAWSFDEGSGTAAADSSGWGHDALLVGDATWAEGRGGTTALSLSGGTGYAVVPDADALDVSAGFTVGAWVRPGATRTQYVVKKASQNTVDGYELGLSNSGVPFLRVNQASSGDGYRVNGTTRPPTNGTWTSLVGTYDGSSLRLYVDGRLEGTVAGPSGVVANDLPLVVGSGADGFRPMTGRIDDVRVYSRALGGEDVAAVYGTQPTPTPTPTPSASPTPSPSVSPSPSPSPSVTPTPTPTPTVTPTPTPTPTPAPTPSVTPTPTPTPSPTPTPAPGLLRSWTLDEGTGTVVADATGTGAPGQVLGGSTWVAGVSGQALRFNGSTGYALVPDAPDLRLSGPMTVAAWVRPERVATQYVVKKALQGTTNGFELGLASSGRPFLRFNHASSGDGFRLDGSASYPTDGTTWTLLVGTYDGTTMRFYVDGVLQGSRPGPSAIGTSSLGIGIGAESDGTRAVRGAVDDVRLYGRALSGAEVSTLFTDQAS</sequence>
<dbReference type="STRING" id="1300344.I598_3190"/>
<reference evidence="5 6" key="1">
    <citation type="submission" date="2016-01" db="EMBL/GenBank/DDBJ databases">
        <title>Complete genome sequence of a soil Actinobacterium, Isoptericola dokdonensis DS-3.</title>
        <authorList>
            <person name="Kwon S.-K."/>
            <person name="Kim J.F."/>
        </authorList>
    </citation>
    <scope>NUCLEOTIDE SEQUENCE [LARGE SCALE GENOMIC DNA]</scope>
    <source>
        <strain evidence="5 6">DS-3</strain>
    </source>
</reference>
<feature type="region of interest" description="Disordered" evidence="3">
    <location>
        <begin position="1147"/>
        <end position="1226"/>
    </location>
</feature>
<accession>A0A168FXZ2</accession>